<gene>
    <name evidence="1" type="primary">DYL1</name>
    <name evidence="1" type="ORF">TR116268</name>
</gene>
<proteinExistence type="predicted"/>
<sequence>MRTSATLCAKCLTGRGPCAPSGKSYFATNGCLLQLPSHRRGSPRTRAPAYMQHTLLCTGKTNEVLWRNLAIFVKCFQVCDTHPSPTSTLWRDMRLASLTLSALVI</sequence>
<name>A0A0V0JAS5_SCHSO</name>
<evidence type="ECO:0000313" key="1">
    <source>
        <dbReference type="EMBL" id="JAP62885.1"/>
    </source>
</evidence>
<reference evidence="1" key="1">
    <citation type="submission" date="2016-01" db="EMBL/GenBank/DDBJ databases">
        <title>Reference transcriptome for the parasite Schistocephalus solidus: insights into the molecular evolution of parasitism.</title>
        <authorList>
            <person name="Hebert F.O."/>
            <person name="Grambauer S."/>
            <person name="Barber I."/>
            <person name="Landry C.R."/>
            <person name="Aubin-Horth N."/>
        </authorList>
    </citation>
    <scope>NUCLEOTIDE SEQUENCE</scope>
</reference>
<dbReference type="EMBL" id="GEEE01000340">
    <property type="protein sequence ID" value="JAP62885.1"/>
    <property type="molecule type" value="Transcribed_RNA"/>
</dbReference>
<dbReference type="EMBL" id="GEEE01001470">
    <property type="protein sequence ID" value="JAP61755.1"/>
    <property type="molecule type" value="Transcribed_RNA"/>
</dbReference>
<accession>A0A0V0JAS5</accession>
<protein>
    <submittedName>
        <fullName evidence="1">Dynein light chain 1</fullName>
    </submittedName>
</protein>
<organism evidence="1">
    <name type="scientific">Schistocephalus solidus</name>
    <name type="common">Tapeworm</name>
    <dbReference type="NCBI Taxonomy" id="70667"/>
    <lineage>
        <taxon>Eukaryota</taxon>
        <taxon>Metazoa</taxon>
        <taxon>Spiralia</taxon>
        <taxon>Lophotrochozoa</taxon>
        <taxon>Platyhelminthes</taxon>
        <taxon>Cestoda</taxon>
        <taxon>Eucestoda</taxon>
        <taxon>Diphyllobothriidea</taxon>
        <taxon>Diphyllobothriidae</taxon>
        <taxon>Schistocephalus</taxon>
    </lineage>
</organism>
<dbReference type="AlphaFoldDB" id="A0A0V0JAS5"/>